<dbReference type="RefSeq" id="WP_157935763.1">
    <property type="nucleotide sequence ID" value="NZ_CP061510.1"/>
</dbReference>
<dbReference type="EMBL" id="CP061510">
    <property type="protein sequence ID" value="QSB45847.1"/>
    <property type="molecule type" value="Genomic_DNA"/>
</dbReference>
<proteinExistence type="predicted"/>
<protein>
    <submittedName>
        <fullName evidence="1">Uncharacterized protein</fullName>
    </submittedName>
</protein>
<keyword evidence="2" id="KW-1185">Reference proteome</keyword>
<gene>
    <name evidence="1" type="ORF">IDJ81_07135</name>
</gene>
<dbReference type="Proteomes" id="UP000663637">
    <property type="component" value="Chromosome"/>
</dbReference>
<sequence>MEAASGTAAVFFSFTGGLASCVETVGAGCAAGAAGVLAGADQAVTGTRKLFTGKEVLSFRVTGLMQAGMSRDDAELTYFAATAGIAIAEGGVGLLPKAGQGR</sequence>
<name>A0ABX7KE78_9SPHN</name>
<evidence type="ECO:0000313" key="1">
    <source>
        <dbReference type="EMBL" id="QSB45847.1"/>
    </source>
</evidence>
<evidence type="ECO:0000313" key="2">
    <source>
        <dbReference type="Proteomes" id="UP000663637"/>
    </source>
</evidence>
<organism evidence="1 2">
    <name type="scientific">Tsuneonella flava</name>
    <dbReference type="NCBI Taxonomy" id="2055955"/>
    <lineage>
        <taxon>Bacteria</taxon>
        <taxon>Pseudomonadati</taxon>
        <taxon>Pseudomonadota</taxon>
        <taxon>Alphaproteobacteria</taxon>
        <taxon>Sphingomonadales</taxon>
        <taxon>Erythrobacteraceae</taxon>
        <taxon>Tsuneonella</taxon>
    </lineage>
</organism>
<accession>A0ABX7KE78</accession>
<reference evidence="1 2" key="1">
    <citation type="submission" date="2020-09" db="EMBL/GenBank/DDBJ databases">
        <title>Complete genome sequence of altererythrobacter flavus SS-21NJ, isolated from Dongying oil sludge in Shandong province.</title>
        <authorList>
            <person name="Sun S."/>
            <person name="Zhang Z."/>
        </authorList>
    </citation>
    <scope>NUCLEOTIDE SEQUENCE [LARGE SCALE GENOMIC DNA]</scope>
    <source>
        <strain evidence="1 2">SS-21NJ</strain>
    </source>
</reference>